<dbReference type="AlphaFoldDB" id="A0AAD5LRB0"/>
<dbReference type="Proteomes" id="UP001209570">
    <property type="component" value="Unassembled WGS sequence"/>
</dbReference>
<gene>
    <name evidence="2" type="ORF">P43SY_011857</name>
</gene>
<evidence type="ECO:0000256" key="1">
    <source>
        <dbReference type="SAM" id="Coils"/>
    </source>
</evidence>
<proteinExistence type="predicted"/>
<evidence type="ECO:0000313" key="3">
    <source>
        <dbReference type="Proteomes" id="UP001209570"/>
    </source>
</evidence>
<dbReference type="EMBL" id="JAKCXM010001211">
    <property type="protein sequence ID" value="KAJ0391219.1"/>
    <property type="molecule type" value="Genomic_DNA"/>
</dbReference>
<sequence>MRWGAQPAFNGAVSAVAATLSARDEDIYFHFPSVVPATTHVRRTSGAPPKRRTSTPAVATAGNNAAVACPDPERAPSLLHPTAVEPGERLELAEEAVVTASENFLMCSGRSVHTPREGLAQSPRSDTTVTPRAIAAQRSMGTSDSPRGMIGINNSSAAERQQRMLQRSDSELERIISELRERIAQQQQQDEAKRASTPELQAPAMARKHLKNPVEKVQLLSTNPSGVSTAGHPLRRQASFNSRNTLALSASQQSLEAARSVARAGEVSEFSSDGFRIVSAEAL</sequence>
<keyword evidence="3" id="KW-1185">Reference proteome</keyword>
<protein>
    <submittedName>
        <fullName evidence="2">Uncharacterized protein</fullName>
    </submittedName>
</protein>
<reference evidence="2" key="1">
    <citation type="submission" date="2021-12" db="EMBL/GenBank/DDBJ databases">
        <title>Prjna785345.</title>
        <authorList>
            <person name="Rujirawat T."/>
            <person name="Krajaejun T."/>
        </authorList>
    </citation>
    <scope>NUCLEOTIDE SEQUENCE</scope>
    <source>
        <strain evidence="2">Pi057C3</strain>
    </source>
</reference>
<feature type="coiled-coil region" evidence="1">
    <location>
        <begin position="158"/>
        <end position="189"/>
    </location>
</feature>
<comment type="caution">
    <text evidence="2">The sequence shown here is derived from an EMBL/GenBank/DDBJ whole genome shotgun (WGS) entry which is preliminary data.</text>
</comment>
<evidence type="ECO:0000313" key="2">
    <source>
        <dbReference type="EMBL" id="KAJ0391219.1"/>
    </source>
</evidence>
<organism evidence="2 3">
    <name type="scientific">Pythium insidiosum</name>
    <name type="common">Pythiosis disease agent</name>
    <dbReference type="NCBI Taxonomy" id="114742"/>
    <lineage>
        <taxon>Eukaryota</taxon>
        <taxon>Sar</taxon>
        <taxon>Stramenopiles</taxon>
        <taxon>Oomycota</taxon>
        <taxon>Peronosporomycetes</taxon>
        <taxon>Pythiales</taxon>
        <taxon>Pythiaceae</taxon>
        <taxon>Pythium</taxon>
    </lineage>
</organism>
<name>A0AAD5LRB0_PYTIN</name>
<keyword evidence="1" id="KW-0175">Coiled coil</keyword>
<accession>A0AAD5LRB0</accession>